<dbReference type="PANTHER" id="PTHR33116">
    <property type="entry name" value="REVERSE TRANSCRIPTASE ZINC-BINDING DOMAIN-CONTAINING PROTEIN-RELATED-RELATED"/>
    <property type="match status" value="1"/>
</dbReference>
<dbReference type="AlphaFoldDB" id="A0AA38ZM34"/>
<keyword evidence="3" id="KW-1185">Reference proteome</keyword>
<keyword evidence="1" id="KW-0732">Signal</keyword>
<protein>
    <submittedName>
        <fullName evidence="2">Uncharacterized protein</fullName>
    </submittedName>
</protein>
<gene>
    <name evidence="2" type="ORF">PVL29_013141</name>
</gene>
<evidence type="ECO:0000313" key="2">
    <source>
        <dbReference type="EMBL" id="KAJ9690838.1"/>
    </source>
</evidence>
<dbReference type="PANTHER" id="PTHR33116:SF78">
    <property type="entry name" value="OS12G0587133 PROTEIN"/>
    <property type="match status" value="1"/>
</dbReference>
<dbReference type="EMBL" id="JARBHA010000010">
    <property type="protein sequence ID" value="KAJ9690838.1"/>
    <property type="molecule type" value="Genomic_DNA"/>
</dbReference>
<feature type="signal peptide" evidence="1">
    <location>
        <begin position="1"/>
        <end position="16"/>
    </location>
</feature>
<name>A0AA38ZM34_VITRO</name>
<sequence length="117" mass="13645">MTFLCWLLMWFEAIFGLRVILDKSEPIPIGRVENVEELVSELGCKVGRLSFTYLGMSLGASFKVVATWDRIEERFHKRLAMWKQQYISKGWENHLDSKHFVQPTYLFHVYSSIAKGG</sequence>
<dbReference type="Proteomes" id="UP001168098">
    <property type="component" value="Unassembled WGS sequence"/>
</dbReference>
<feature type="chain" id="PRO_5041328725" evidence="1">
    <location>
        <begin position="17"/>
        <end position="117"/>
    </location>
</feature>
<organism evidence="2 3">
    <name type="scientific">Vitis rotundifolia</name>
    <name type="common">Muscadine grape</name>
    <dbReference type="NCBI Taxonomy" id="103349"/>
    <lineage>
        <taxon>Eukaryota</taxon>
        <taxon>Viridiplantae</taxon>
        <taxon>Streptophyta</taxon>
        <taxon>Embryophyta</taxon>
        <taxon>Tracheophyta</taxon>
        <taxon>Spermatophyta</taxon>
        <taxon>Magnoliopsida</taxon>
        <taxon>eudicotyledons</taxon>
        <taxon>Gunneridae</taxon>
        <taxon>Pentapetalae</taxon>
        <taxon>rosids</taxon>
        <taxon>Vitales</taxon>
        <taxon>Vitaceae</taxon>
        <taxon>Viteae</taxon>
        <taxon>Vitis</taxon>
    </lineage>
</organism>
<comment type="caution">
    <text evidence="2">The sequence shown here is derived from an EMBL/GenBank/DDBJ whole genome shotgun (WGS) entry which is preliminary data.</text>
</comment>
<reference evidence="2 3" key="1">
    <citation type="journal article" date="2023" name="BMC Biotechnol.">
        <title>Vitis rotundifolia cv Carlos genome sequencing.</title>
        <authorList>
            <person name="Huff M."/>
            <person name="Hulse-Kemp A."/>
            <person name="Scheffler B."/>
            <person name="Youngblood R."/>
            <person name="Simpson S."/>
            <person name="Babiker E."/>
            <person name="Staton M."/>
        </authorList>
    </citation>
    <scope>NUCLEOTIDE SEQUENCE [LARGE SCALE GENOMIC DNA]</scope>
    <source>
        <tissue evidence="2">Leaf</tissue>
    </source>
</reference>
<accession>A0AA38ZM34</accession>
<evidence type="ECO:0000256" key="1">
    <source>
        <dbReference type="SAM" id="SignalP"/>
    </source>
</evidence>
<proteinExistence type="predicted"/>
<evidence type="ECO:0000313" key="3">
    <source>
        <dbReference type="Proteomes" id="UP001168098"/>
    </source>
</evidence>